<name>A0A0D9ZTB4_9ORYZ</name>
<dbReference type="AlphaFoldDB" id="A0A0D9ZTB4"/>
<organism evidence="2">
    <name type="scientific">Oryza glumipatula</name>
    <dbReference type="NCBI Taxonomy" id="40148"/>
    <lineage>
        <taxon>Eukaryota</taxon>
        <taxon>Viridiplantae</taxon>
        <taxon>Streptophyta</taxon>
        <taxon>Embryophyta</taxon>
        <taxon>Tracheophyta</taxon>
        <taxon>Spermatophyta</taxon>
        <taxon>Magnoliopsida</taxon>
        <taxon>Liliopsida</taxon>
        <taxon>Poales</taxon>
        <taxon>Poaceae</taxon>
        <taxon>BOP clade</taxon>
        <taxon>Oryzoideae</taxon>
        <taxon>Oryzeae</taxon>
        <taxon>Oryzinae</taxon>
        <taxon>Oryza</taxon>
    </lineage>
</organism>
<feature type="region of interest" description="Disordered" evidence="1">
    <location>
        <begin position="70"/>
        <end position="91"/>
    </location>
</feature>
<keyword evidence="3" id="KW-1185">Reference proteome</keyword>
<dbReference type="Proteomes" id="UP000026961">
    <property type="component" value="Chromosome 5"/>
</dbReference>
<dbReference type="EnsemblPlants" id="OGLUM05G00790.2">
    <property type="protein sequence ID" value="OGLUM05G00790.2"/>
    <property type="gene ID" value="OGLUM05G00790"/>
</dbReference>
<reference evidence="2" key="1">
    <citation type="submission" date="2015-04" db="UniProtKB">
        <authorList>
            <consortium name="EnsemblPlants"/>
        </authorList>
    </citation>
    <scope>IDENTIFICATION</scope>
</reference>
<feature type="region of interest" description="Disordered" evidence="1">
    <location>
        <begin position="16"/>
        <end position="53"/>
    </location>
</feature>
<evidence type="ECO:0000313" key="2">
    <source>
        <dbReference type="EnsemblPlants" id="OGLUM05G00790.2"/>
    </source>
</evidence>
<reference evidence="2" key="2">
    <citation type="submission" date="2018-05" db="EMBL/GenBank/DDBJ databases">
        <title>OgluRS3 (Oryza glumaepatula Reference Sequence Version 3).</title>
        <authorList>
            <person name="Zhang J."/>
            <person name="Kudrna D."/>
            <person name="Lee S."/>
            <person name="Talag J."/>
            <person name="Welchert J."/>
            <person name="Wing R.A."/>
        </authorList>
    </citation>
    <scope>NUCLEOTIDE SEQUENCE [LARGE SCALE GENOMIC DNA]</scope>
</reference>
<evidence type="ECO:0000256" key="1">
    <source>
        <dbReference type="SAM" id="MobiDB-lite"/>
    </source>
</evidence>
<sequence length="185" mass="19851">MASKVFLINLQQGTQLPTGRDGIGGVSNSQCDPDGADEGDGSPEQAAGEAEHLPDPVHGVQQLILLQRRAQPSKHPSGKENPEAAINGGKKEEEEVYLVPGGLRVEVPGELGVSGAAVLLRLRARLLRRLRLPHLARRRRRRRRWDREGAVNKSMDGAGLVGGDFADASLESLDIAFTSLLVMVG</sequence>
<evidence type="ECO:0000313" key="3">
    <source>
        <dbReference type="Proteomes" id="UP000026961"/>
    </source>
</evidence>
<protein>
    <submittedName>
        <fullName evidence="2">Uncharacterized protein</fullName>
    </submittedName>
</protein>
<dbReference type="HOGENOM" id="CLU_1463456_0_0_1"/>
<dbReference type="Gramene" id="OGLUM05G00790.2">
    <property type="protein sequence ID" value="OGLUM05G00790.2"/>
    <property type="gene ID" value="OGLUM05G00790"/>
</dbReference>
<proteinExistence type="predicted"/>
<accession>A0A0D9ZTB4</accession>